<evidence type="ECO:0008006" key="4">
    <source>
        <dbReference type="Google" id="ProtNLM"/>
    </source>
</evidence>
<dbReference type="Proteomes" id="UP001627284">
    <property type="component" value="Unassembled WGS sequence"/>
</dbReference>
<evidence type="ECO:0000313" key="3">
    <source>
        <dbReference type="Proteomes" id="UP001627284"/>
    </source>
</evidence>
<feature type="non-terminal residue" evidence="2">
    <location>
        <position position="143"/>
    </location>
</feature>
<dbReference type="Gene3D" id="3.30.43.10">
    <property type="entry name" value="Uridine Diphospho-n-acetylenolpyruvylglucosamine Reductase, domain 2"/>
    <property type="match status" value="1"/>
</dbReference>
<sequence>MTTFKKLIIFLFLSICLSSSWANKTHDDFLECLSHKIRNSNTISQVIHTPKNSSYSTIYNSFSHRNLRITSNFKPSIIFTPNDESQIQAAIHCSKKHGLQIRIRGGGVTPRAYTLDVAGTRRPLLVPKRTLILADSKRNTNLS</sequence>
<feature type="signal peptide" evidence="1">
    <location>
        <begin position="1"/>
        <end position="22"/>
    </location>
</feature>
<comment type="caution">
    <text evidence="2">The sequence shown here is derived from an EMBL/GenBank/DDBJ whole genome shotgun (WGS) entry which is preliminary data.</text>
</comment>
<dbReference type="InterPro" id="IPR016167">
    <property type="entry name" value="FAD-bd_PCMH_sub1"/>
</dbReference>
<organism evidence="2 3">
    <name type="scientific">Solanum stoloniferum</name>
    <dbReference type="NCBI Taxonomy" id="62892"/>
    <lineage>
        <taxon>Eukaryota</taxon>
        <taxon>Viridiplantae</taxon>
        <taxon>Streptophyta</taxon>
        <taxon>Embryophyta</taxon>
        <taxon>Tracheophyta</taxon>
        <taxon>Spermatophyta</taxon>
        <taxon>Magnoliopsida</taxon>
        <taxon>eudicotyledons</taxon>
        <taxon>Gunneridae</taxon>
        <taxon>Pentapetalae</taxon>
        <taxon>asterids</taxon>
        <taxon>lamiids</taxon>
        <taxon>Solanales</taxon>
        <taxon>Solanaceae</taxon>
        <taxon>Solanoideae</taxon>
        <taxon>Solaneae</taxon>
        <taxon>Solanum</taxon>
    </lineage>
</organism>
<gene>
    <name evidence="2" type="ORF">AABB24_024077</name>
</gene>
<keyword evidence="1" id="KW-0732">Signal</keyword>
<evidence type="ECO:0000256" key="1">
    <source>
        <dbReference type="SAM" id="SignalP"/>
    </source>
</evidence>
<feature type="chain" id="PRO_5044774920" description="FAD linked oxidase N-terminal domain-containing protein" evidence="1">
    <location>
        <begin position="23"/>
        <end position="143"/>
    </location>
</feature>
<dbReference type="EMBL" id="JBJKTR010000014">
    <property type="protein sequence ID" value="KAL3344945.1"/>
    <property type="molecule type" value="Genomic_DNA"/>
</dbReference>
<dbReference type="SUPFAM" id="SSF56176">
    <property type="entry name" value="FAD-binding/transporter-associated domain-like"/>
    <property type="match status" value="1"/>
</dbReference>
<accession>A0ABD2SM49</accession>
<dbReference type="AlphaFoldDB" id="A0ABD2SM49"/>
<evidence type="ECO:0000313" key="2">
    <source>
        <dbReference type="EMBL" id="KAL3344945.1"/>
    </source>
</evidence>
<keyword evidence="3" id="KW-1185">Reference proteome</keyword>
<protein>
    <recommendedName>
        <fullName evidence="4">FAD linked oxidase N-terminal domain-containing protein</fullName>
    </recommendedName>
</protein>
<proteinExistence type="predicted"/>
<dbReference type="PANTHER" id="PTHR32448">
    <property type="entry name" value="OS08G0158400 PROTEIN"/>
    <property type="match status" value="1"/>
</dbReference>
<reference evidence="2 3" key="1">
    <citation type="submission" date="2024-05" db="EMBL/GenBank/DDBJ databases">
        <title>De novo assembly of an allotetraploid wild potato.</title>
        <authorList>
            <person name="Hosaka A.J."/>
        </authorList>
    </citation>
    <scope>NUCLEOTIDE SEQUENCE [LARGE SCALE GENOMIC DNA]</scope>
    <source>
        <tissue evidence="2">Young leaves</tissue>
    </source>
</reference>
<name>A0ABD2SM49_9SOLN</name>
<dbReference type="InterPro" id="IPR036318">
    <property type="entry name" value="FAD-bd_PCMH-like_sf"/>
</dbReference>